<evidence type="ECO:0000256" key="9">
    <source>
        <dbReference type="ARBA" id="ARBA00022989"/>
    </source>
</evidence>
<keyword evidence="9 12" id="KW-1133">Transmembrane helix</keyword>
<comment type="catalytic activity">
    <reaction evidence="1 12">
        <text>Cleavage of hydrophobic, N-terminal signal or leader sequences from secreted and periplasmic proteins.</text>
        <dbReference type="EC" id="3.4.21.89"/>
    </reaction>
</comment>
<evidence type="ECO:0000313" key="16">
    <source>
        <dbReference type="Proteomes" id="UP000030408"/>
    </source>
</evidence>
<dbReference type="EMBL" id="JPVO01000055">
    <property type="protein sequence ID" value="KGR73873.1"/>
    <property type="molecule type" value="Genomic_DNA"/>
</dbReference>
<evidence type="ECO:0000256" key="1">
    <source>
        <dbReference type="ARBA" id="ARBA00000677"/>
    </source>
</evidence>
<keyword evidence="10 12" id="KW-0472">Membrane</keyword>
<evidence type="ECO:0000256" key="11">
    <source>
        <dbReference type="PIRSR" id="PIRSR600223-1"/>
    </source>
</evidence>
<dbReference type="EC" id="3.4.21.89" evidence="4 12"/>
<evidence type="ECO:0000256" key="10">
    <source>
        <dbReference type="ARBA" id="ARBA00023136"/>
    </source>
</evidence>
<dbReference type="CDD" id="cd06530">
    <property type="entry name" value="S26_SPase_I"/>
    <property type="match status" value="1"/>
</dbReference>
<dbReference type="InterPro" id="IPR019757">
    <property type="entry name" value="Pept_S26A_signal_pept_1_Lys-AS"/>
</dbReference>
<dbReference type="NCBIfam" id="TIGR02227">
    <property type="entry name" value="sigpep_I_bact"/>
    <property type="match status" value="1"/>
</dbReference>
<dbReference type="GO" id="GO:0009003">
    <property type="term" value="F:signal peptidase activity"/>
    <property type="evidence" value="ECO:0007669"/>
    <property type="project" value="UniProtKB-EC"/>
</dbReference>
<dbReference type="GO" id="GO:0004252">
    <property type="term" value="F:serine-type endopeptidase activity"/>
    <property type="evidence" value="ECO:0007669"/>
    <property type="project" value="InterPro"/>
</dbReference>
<dbReference type="PROSITE" id="PS00760">
    <property type="entry name" value="SPASE_I_2"/>
    <property type="match status" value="1"/>
</dbReference>
<comment type="similarity">
    <text evidence="3 13">Belongs to the peptidase S26 family.</text>
</comment>
<evidence type="ECO:0000256" key="12">
    <source>
        <dbReference type="RuleBase" id="RU003993"/>
    </source>
</evidence>
<comment type="caution">
    <text evidence="15">The sequence shown here is derived from an EMBL/GenBank/DDBJ whole genome shotgun (WGS) entry which is preliminary data.</text>
</comment>
<dbReference type="STRING" id="1384057.CD33_17840"/>
<evidence type="ECO:0000256" key="3">
    <source>
        <dbReference type="ARBA" id="ARBA00009370"/>
    </source>
</evidence>
<dbReference type="eggNOG" id="COG0681">
    <property type="taxonomic scope" value="Bacteria"/>
</dbReference>
<gene>
    <name evidence="15" type="ORF">CD33_17840</name>
</gene>
<keyword evidence="8 12" id="KW-0378">Hydrolase</keyword>
<evidence type="ECO:0000256" key="5">
    <source>
        <dbReference type="ARBA" id="ARBA00022475"/>
    </source>
</evidence>
<keyword evidence="7 12" id="KW-0812">Transmembrane</keyword>
<feature type="domain" description="Peptidase S26" evidence="14">
    <location>
        <begin position="11"/>
        <end position="178"/>
    </location>
</feature>
<evidence type="ECO:0000259" key="14">
    <source>
        <dbReference type="Pfam" id="PF10502"/>
    </source>
</evidence>
<accession>A0A0A3HUB0</accession>
<dbReference type="GO" id="GO:0006465">
    <property type="term" value="P:signal peptide processing"/>
    <property type="evidence" value="ECO:0007669"/>
    <property type="project" value="InterPro"/>
</dbReference>
<evidence type="ECO:0000313" key="15">
    <source>
        <dbReference type="EMBL" id="KGR73873.1"/>
    </source>
</evidence>
<dbReference type="Proteomes" id="UP000030408">
    <property type="component" value="Unassembled WGS sequence"/>
</dbReference>
<keyword evidence="16" id="KW-1185">Reference proteome</keyword>
<dbReference type="PRINTS" id="PR00727">
    <property type="entry name" value="LEADERPTASE"/>
</dbReference>
<dbReference type="Pfam" id="PF10502">
    <property type="entry name" value="Peptidase_S26"/>
    <property type="match status" value="1"/>
</dbReference>
<dbReference type="SUPFAM" id="SSF51306">
    <property type="entry name" value="LexA/Signal peptidase"/>
    <property type="match status" value="1"/>
</dbReference>
<keyword evidence="6 12" id="KW-0645">Protease</keyword>
<dbReference type="Gene3D" id="2.10.109.10">
    <property type="entry name" value="Umud Fragment, subunit A"/>
    <property type="match status" value="1"/>
</dbReference>
<dbReference type="AlphaFoldDB" id="A0A0A3HUB0"/>
<evidence type="ECO:0000256" key="7">
    <source>
        <dbReference type="ARBA" id="ARBA00022692"/>
    </source>
</evidence>
<dbReference type="OrthoDB" id="9802919at2"/>
<evidence type="ECO:0000256" key="2">
    <source>
        <dbReference type="ARBA" id="ARBA00004401"/>
    </source>
</evidence>
<organism evidence="15 16">
    <name type="scientific">Ureibacillus sinduriensis BLB-1 = JCM 15800</name>
    <dbReference type="NCBI Taxonomy" id="1384057"/>
    <lineage>
        <taxon>Bacteria</taxon>
        <taxon>Bacillati</taxon>
        <taxon>Bacillota</taxon>
        <taxon>Bacilli</taxon>
        <taxon>Bacillales</taxon>
        <taxon>Caryophanaceae</taxon>
        <taxon>Ureibacillus</taxon>
    </lineage>
</organism>
<comment type="subcellular location">
    <subcellularLocation>
        <location evidence="2">Cell membrane</location>
        <topology evidence="2">Single-pass type II membrane protein</topology>
    </subcellularLocation>
    <subcellularLocation>
        <location evidence="13">Membrane</location>
        <topology evidence="13">Single-pass type II membrane protein</topology>
    </subcellularLocation>
</comment>
<dbReference type="InterPro" id="IPR036286">
    <property type="entry name" value="LexA/Signal_pep-like_sf"/>
</dbReference>
<feature type="transmembrane region" description="Helical" evidence="12">
    <location>
        <begin position="12"/>
        <end position="32"/>
    </location>
</feature>
<reference evidence="15 16" key="1">
    <citation type="submission" date="2014-02" db="EMBL/GenBank/DDBJ databases">
        <title>Draft genome sequence of Lysinibacillus sinduriensis JCM 15800.</title>
        <authorList>
            <person name="Zhang F."/>
            <person name="Wang G."/>
            <person name="Zhang L."/>
        </authorList>
    </citation>
    <scope>NUCLEOTIDE SEQUENCE [LARGE SCALE GENOMIC DNA]</scope>
    <source>
        <strain evidence="15 16">JCM 15800</strain>
    </source>
</reference>
<keyword evidence="5" id="KW-1003">Cell membrane</keyword>
<dbReference type="GO" id="GO:0005886">
    <property type="term" value="C:plasma membrane"/>
    <property type="evidence" value="ECO:0007669"/>
    <property type="project" value="UniProtKB-SubCell"/>
</dbReference>
<dbReference type="PROSITE" id="PS00501">
    <property type="entry name" value="SPASE_I_1"/>
    <property type="match status" value="1"/>
</dbReference>
<protein>
    <recommendedName>
        <fullName evidence="4 12">Signal peptidase I</fullName>
        <ecNumber evidence="4 12">3.4.21.89</ecNumber>
    </recommendedName>
</protein>
<feature type="active site" evidence="11">
    <location>
        <position position="42"/>
    </location>
</feature>
<proteinExistence type="inferred from homology"/>
<evidence type="ECO:0000256" key="6">
    <source>
        <dbReference type="ARBA" id="ARBA00022670"/>
    </source>
</evidence>
<sequence length="187" mass="21541">MEKTRKEKNELWEWIKALVIAFVIAVLIRYILFTPIVVDGDSMMPTLKDGDRMIVNKIGYTIGEPDRFDIVVFHAPEGKDYIKRVIGLPGDTIEYKDDQLYINGKAYDEPYLDEYKSQLTEGTLTQDFTLQEIDPTLEVIPEGYVFVMGDNRRYSKDSRHIGIVSQDELIGNTSIIFWPIGDIKIVK</sequence>
<dbReference type="PANTHER" id="PTHR43390:SF8">
    <property type="entry name" value="SIGNAL PEPTIDASE I"/>
    <property type="match status" value="1"/>
</dbReference>
<evidence type="ECO:0000256" key="8">
    <source>
        <dbReference type="ARBA" id="ARBA00022801"/>
    </source>
</evidence>
<dbReference type="FunFam" id="2.10.109.10:FF:000008">
    <property type="entry name" value="Signal peptidase I"/>
    <property type="match status" value="1"/>
</dbReference>
<dbReference type="PROSITE" id="PS00761">
    <property type="entry name" value="SPASE_I_3"/>
    <property type="match status" value="1"/>
</dbReference>
<dbReference type="InterPro" id="IPR019533">
    <property type="entry name" value="Peptidase_S26"/>
</dbReference>
<name>A0A0A3HUB0_9BACL</name>
<dbReference type="InterPro" id="IPR000223">
    <property type="entry name" value="Pept_S26A_signal_pept_1"/>
</dbReference>
<dbReference type="PANTHER" id="PTHR43390">
    <property type="entry name" value="SIGNAL PEPTIDASE I"/>
    <property type="match status" value="1"/>
</dbReference>
<dbReference type="InterPro" id="IPR019758">
    <property type="entry name" value="Pept_S26A_signal_pept_1_CS"/>
</dbReference>
<dbReference type="RefSeq" id="WP_036202930.1">
    <property type="nucleotide sequence ID" value="NZ_AVCY01000001.1"/>
</dbReference>
<evidence type="ECO:0000256" key="4">
    <source>
        <dbReference type="ARBA" id="ARBA00013208"/>
    </source>
</evidence>
<dbReference type="InterPro" id="IPR019756">
    <property type="entry name" value="Pept_S26A_signal_pept_1_Ser-AS"/>
</dbReference>
<evidence type="ECO:0000256" key="13">
    <source>
        <dbReference type="RuleBase" id="RU362042"/>
    </source>
</evidence>
<feature type="active site" evidence="11">
    <location>
        <position position="83"/>
    </location>
</feature>